<keyword evidence="7" id="KW-1185">Reference proteome</keyword>
<comment type="subcellular location">
    <subcellularLocation>
        <location evidence="1">Nucleus</location>
    </subcellularLocation>
</comment>
<dbReference type="STRING" id="610380.E2C149"/>
<dbReference type="PANTHER" id="PTHR17598:SF13">
    <property type="entry name" value="DNA POLYMERASE DELTA SUBUNIT 3"/>
    <property type="match status" value="1"/>
</dbReference>
<feature type="compositionally biased region" description="Acidic residues" evidence="5">
    <location>
        <begin position="331"/>
        <end position="345"/>
    </location>
</feature>
<keyword evidence="3" id="KW-0235">DNA replication</keyword>
<dbReference type="OMA" id="QMLYDFH"/>
<reference evidence="6 7" key="1">
    <citation type="journal article" date="2010" name="Science">
        <title>Genomic comparison of the ants Camponotus floridanus and Harpegnathos saltator.</title>
        <authorList>
            <person name="Bonasio R."/>
            <person name="Zhang G."/>
            <person name="Ye C."/>
            <person name="Mutti N.S."/>
            <person name="Fang X."/>
            <person name="Qin N."/>
            <person name="Donahue G."/>
            <person name="Yang P."/>
            <person name="Li Q."/>
            <person name="Li C."/>
            <person name="Zhang P."/>
            <person name="Huang Z."/>
            <person name="Berger S.L."/>
            <person name="Reinberg D."/>
            <person name="Wang J."/>
            <person name="Liebig J."/>
        </authorList>
    </citation>
    <scope>NUCLEOTIDE SEQUENCE [LARGE SCALE GENOMIC DNA]</scope>
    <source>
        <strain evidence="6 7">R22 G/1</strain>
    </source>
</reference>
<feature type="compositionally biased region" description="Polar residues" evidence="5">
    <location>
        <begin position="176"/>
        <end position="187"/>
    </location>
</feature>
<dbReference type="Proteomes" id="UP000008237">
    <property type="component" value="Unassembled WGS sequence"/>
</dbReference>
<organism evidence="7">
    <name type="scientific">Harpegnathos saltator</name>
    <name type="common">Jerdon's jumping ant</name>
    <dbReference type="NCBI Taxonomy" id="610380"/>
    <lineage>
        <taxon>Eukaryota</taxon>
        <taxon>Metazoa</taxon>
        <taxon>Ecdysozoa</taxon>
        <taxon>Arthropoda</taxon>
        <taxon>Hexapoda</taxon>
        <taxon>Insecta</taxon>
        <taxon>Pterygota</taxon>
        <taxon>Neoptera</taxon>
        <taxon>Endopterygota</taxon>
        <taxon>Hymenoptera</taxon>
        <taxon>Apocrita</taxon>
        <taxon>Aculeata</taxon>
        <taxon>Formicoidea</taxon>
        <taxon>Formicidae</taxon>
        <taxon>Ponerinae</taxon>
        <taxon>Ponerini</taxon>
        <taxon>Harpegnathos</taxon>
    </lineage>
</organism>
<keyword evidence="4" id="KW-0539">Nucleus</keyword>
<evidence type="ECO:0000313" key="7">
    <source>
        <dbReference type="Proteomes" id="UP000008237"/>
    </source>
</evidence>
<dbReference type="Pfam" id="PF09507">
    <property type="entry name" value="CDC27"/>
    <property type="match status" value="1"/>
</dbReference>
<feature type="region of interest" description="Disordered" evidence="5">
    <location>
        <begin position="401"/>
        <end position="458"/>
    </location>
</feature>
<evidence type="ECO:0000256" key="1">
    <source>
        <dbReference type="ARBA" id="ARBA00004123"/>
    </source>
</evidence>
<dbReference type="InterPro" id="IPR019038">
    <property type="entry name" value="POLD3"/>
</dbReference>
<dbReference type="KEGG" id="hst:105188819"/>
<dbReference type="EMBL" id="GL451853">
    <property type="protein sequence ID" value="EFN78370.1"/>
    <property type="molecule type" value="Genomic_DNA"/>
</dbReference>
<feature type="compositionally biased region" description="Basic and acidic residues" evidence="5">
    <location>
        <begin position="275"/>
        <end position="301"/>
    </location>
</feature>
<dbReference type="Gene3D" id="3.90.1030.20">
    <property type="entry name" value="DNA polymerase delta, p66 (Cdc27) subunit, wHTH domain"/>
    <property type="match status" value="1"/>
</dbReference>
<feature type="region of interest" description="Disordered" evidence="5">
    <location>
        <begin position="155"/>
        <end position="374"/>
    </location>
</feature>
<dbReference type="PANTHER" id="PTHR17598">
    <property type="entry name" value="DNA POLYMERASE DELTA SUBUNIT 3"/>
    <property type="match status" value="1"/>
</dbReference>
<accession>E2C149</accession>
<dbReference type="GO" id="GO:1904161">
    <property type="term" value="P:DNA synthesis involved in UV-damage excision repair"/>
    <property type="evidence" value="ECO:0007669"/>
    <property type="project" value="TreeGrafter"/>
</dbReference>
<protein>
    <recommendedName>
        <fullName evidence="2">DNA polymerase delta subunit 3</fullName>
    </recommendedName>
</protein>
<evidence type="ECO:0000256" key="2">
    <source>
        <dbReference type="ARBA" id="ARBA00017589"/>
    </source>
</evidence>
<evidence type="ECO:0000256" key="5">
    <source>
        <dbReference type="SAM" id="MobiDB-lite"/>
    </source>
</evidence>
<proteinExistence type="predicted"/>
<dbReference type="InParanoid" id="E2C149"/>
<dbReference type="AlphaFoldDB" id="E2C149"/>
<dbReference type="PhylomeDB" id="E2C149"/>
<evidence type="ECO:0000313" key="6">
    <source>
        <dbReference type="EMBL" id="EFN78370.1"/>
    </source>
</evidence>
<evidence type="ECO:0000256" key="3">
    <source>
        <dbReference type="ARBA" id="ARBA00022705"/>
    </source>
</evidence>
<gene>
    <name evidence="6" type="ORF">EAI_07559</name>
</gene>
<dbReference type="GO" id="GO:0003887">
    <property type="term" value="F:DNA-directed DNA polymerase activity"/>
    <property type="evidence" value="ECO:0007669"/>
    <property type="project" value="TreeGrafter"/>
</dbReference>
<dbReference type="OrthoDB" id="514823at2759"/>
<dbReference type="GO" id="GO:0006297">
    <property type="term" value="P:nucleotide-excision repair, DNA gap filling"/>
    <property type="evidence" value="ECO:0007669"/>
    <property type="project" value="TreeGrafter"/>
</dbReference>
<feature type="compositionally biased region" description="Basic and acidic residues" evidence="5">
    <location>
        <begin position="409"/>
        <end position="431"/>
    </location>
</feature>
<dbReference type="InterPro" id="IPR041913">
    <property type="entry name" value="POLD3_sf"/>
</dbReference>
<evidence type="ECO:0000256" key="4">
    <source>
        <dbReference type="ARBA" id="ARBA00023242"/>
    </source>
</evidence>
<sequence>MTTGEYLEILAGHIFDHDMLVTYKWLSKKLQVHVNVAKQILWEFYEKHRENSNIECTHLLIGALDDSSMRIEVVKESNLSKAKEKFSKIISEHIYSVHKPLEDLELLASSDISGDVSYSAIKCDACVERNDEEMYFMRWGTTSKKIIEEKVVNSKPMESTNYSKTDKRPAAASKKNGFSNFFNTAGKQKSPETLKAYKTKKDKEFGEENNSLSKDTNLTERDKSSEKNKSPLEKSKSATENSKSKKTSPKMEETKKKKGSLDSLFGKMSSLPKSAEAKPVPEKKEDPVKEIFENKKVEEKRKPRGKKRIKSQENDNNTKKRKRIVVQNDSSDSEAQSDMDVDEPMAEAIVETEAAPTRPKSPSPPAVKHENGKRKMLKMMNETYKDDRGFIVTKKVHVYVSCSEDEEEEQKKKEERENKEEQEKKQKEKGSSRIKKAQTKVDNAKKKQTTLMKFFKAS</sequence>
<feature type="compositionally biased region" description="Basic and acidic residues" evidence="5">
    <location>
        <begin position="217"/>
        <end position="237"/>
    </location>
</feature>
<name>E2C149_HARSA</name>
<dbReference type="GO" id="GO:0006271">
    <property type="term" value="P:DNA strand elongation involved in DNA replication"/>
    <property type="evidence" value="ECO:0007669"/>
    <property type="project" value="TreeGrafter"/>
</dbReference>
<dbReference type="GO" id="GO:0043625">
    <property type="term" value="C:delta DNA polymerase complex"/>
    <property type="evidence" value="ECO:0007669"/>
    <property type="project" value="InterPro"/>
</dbReference>